<dbReference type="InterPro" id="IPR036869">
    <property type="entry name" value="J_dom_sf"/>
</dbReference>
<dbReference type="GO" id="GO:0006260">
    <property type="term" value="P:DNA replication"/>
    <property type="evidence" value="ECO:0007669"/>
    <property type="project" value="UniProtKB-KW"/>
</dbReference>
<dbReference type="EMBL" id="CP060715">
    <property type="protein sequence ID" value="QNN61692.1"/>
    <property type="molecule type" value="Genomic_DNA"/>
</dbReference>
<dbReference type="AlphaFoldDB" id="A0A7G9S1G7"/>
<sequence>MGNEQTCWEILGIDKTYDTKLIKRAYATQAALVHPEEDATKFIILRRAYEQAMAISRAMNSIQNDYDENSYVLESNITKYLNTSTVDGEIRSSKFNFDSFEEIKDQNLQTKLNLFYIDAFFKSIKVKRKVSISTICNQPEFSDILSDRDATIYLLNNIYSYLRSINATNSEQAEQVMRTISNFWYYDVEIDDKIFGIIKEFPKEHVYINKYIKIFITAVVSLLIAVFSLIGSSLIPEKQHKLKNEFELSYSVKQNVFNVQFPYDHGIESFNFIFEDYETVNVQFSNVVGDEITTDIETFKRNNNERIIYEPDKWVVGVYADFKYMSGRSGRYFILSVGQSEVLYTVVSKEEFDEIVENPLKYNEIETLMSKTTPRYK</sequence>
<dbReference type="PROSITE" id="PS50076">
    <property type="entry name" value="DNAJ_2"/>
    <property type="match status" value="1"/>
</dbReference>
<name>A0A7G9S1G7_9FIRM</name>
<dbReference type="Proteomes" id="UP000515928">
    <property type="component" value="Chromosome"/>
</dbReference>
<dbReference type="InterPro" id="IPR001623">
    <property type="entry name" value="DnaJ_domain"/>
</dbReference>
<evidence type="ECO:0000313" key="5">
    <source>
        <dbReference type="Proteomes" id="UP000515928"/>
    </source>
</evidence>
<reference evidence="4 5" key="1">
    <citation type="submission" date="2020-08" db="EMBL/GenBank/DDBJ databases">
        <title>Genome sequence of Erysipelothrix inopinata DSM 15511T.</title>
        <authorList>
            <person name="Hyun D.-W."/>
            <person name="Bae J.-W."/>
        </authorList>
    </citation>
    <scope>NUCLEOTIDE SEQUENCE [LARGE SCALE GENOMIC DNA]</scope>
    <source>
        <strain evidence="4 5">DSM 15511</strain>
    </source>
</reference>
<evidence type="ECO:0000259" key="3">
    <source>
        <dbReference type="PROSITE" id="PS50076"/>
    </source>
</evidence>
<dbReference type="SUPFAM" id="SSF46565">
    <property type="entry name" value="Chaperone J-domain"/>
    <property type="match status" value="1"/>
</dbReference>
<protein>
    <submittedName>
        <fullName evidence="4">J domain-containing protein</fullName>
    </submittedName>
</protein>
<evidence type="ECO:0000256" key="2">
    <source>
        <dbReference type="SAM" id="Phobius"/>
    </source>
</evidence>
<organism evidence="4 5">
    <name type="scientific">Erysipelothrix inopinata</name>
    <dbReference type="NCBI Taxonomy" id="225084"/>
    <lineage>
        <taxon>Bacteria</taxon>
        <taxon>Bacillati</taxon>
        <taxon>Bacillota</taxon>
        <taxon>Erysipelotrichia</taxon>
        <taxon>Erysipelotrichales</taxon>
        <taxon>Erysipelotrichaceae</taxon>
        <taxon>Erysipelothrix</taxon>
    </lineage>
</organism>
<keyword evidence="5" id="KW-1185">Reference proteome</keyword>
<keyword evidence="2" id="KW-0812">Transmembrane</keyword>
<keyword evidence="2" id="KW-0472">Membrane</keyword>
<proteinExistence type="predicted"/>
<dbReference type="KEGG" id="eio:H9L01_04875"/>
<dbReference type="CDD" id="cd06257">
    <property type="entry name" value="DnaJ"/>
    <property type="match status" value="1"/>
</dbReference>
<evidence type="ECO:0000313" key="4">
    <source>
        <dbReference type="EMBL" id="QNN61692.1"/>
    </source>
</evidence>
<evidence type="ECO:0000256" key="1">
    <source>
        <dbReference type="ARBA" id="ARBA00022705"/>
    </source>
</evidence>
<keyword evidence="2" id="KW-1133">Transmembrane helix</keyword>
<accession>A0A7G9S1G7</accession>
<keyword evidence="1" id="KW-0235">DNA replication</keyword>
<feature type="transmembrane region" description="Helical" evidence="2">
    <location>
        <begin position="211"/>
        <end position="235"/>
    </location>
</feature>
<dbReference type="Gene3D" id="1.10.287.110">
    <property type="entry name" value="DnaJ domain"/>
    <property type="match status" value="1"/>
</dbReference>
<gene>
    <name evidence="4" type="ORF">H9L01_04875</name>
</gene>
<feature type="domain" description="J" evidence="3">
    <location>
        <begin position="6"/>
        <end position="70"/>
    </location>
</feature>
<dbReference type="RefSeq" id="WP_187534888.1">
    <property type="nucleotide sequence ID" value="NZ_CBCSHU010000015.1"/>
</dbReference>